<feature type="signal peptide" evidence="7">
    <location>
        <begin position="1"/>
        <end position="22"/>
    </location>
</feature>
<dbReference type="OrthoDB" id="97893at2"/>
<dbReference type="InterPro" id="IPR039426">
    <property type="entry name" value="TonB-dep_rcpt-like"/>
</dbReference>
<gene>
    <name evidence="10" type="ORF">SAMN05444167_1778</name>
</gene>
<accession>A0A1G7JD09</accession>
<sequence length="1120" mass="120098">MFRSRHLAIAAVLVLPAATLVAQDTSARLSGTVSDPTGAVIPGAKLTLTNPATKAEVAHATSDERGVYNALQLPPGTYTLSVEAPGFQRTETQVQLSVASRVDLPITLALGNVGETVIVTTKAEELNRSDATISTLISPSDVQNLPLPNREITNLIALAPGVVHGGNATNVNSAQLSINGSRTLNSETLLDGNSVVEGVTGQISRLPSPDMIGEFRVITSNAPAEYGRTSGGVVTMLTRSGSSKFHVGVYELFRNAVLNANTFGNKLQTPVQKRPANNYNQFGVVLSGPVWIPKVYNGKEKTFFYLNYDQTLQRAAASQTQSVPSAAFRSGDFSASPVIVYDPLTNLPFAGNKIPAGRIDKTAAAYMALLPLPNTTGTFDSVSNRYTNNYTFQNSPPYTAPRYSGRIDHAIGDNIRLLGSVNRWIAATIAQQAFNNPILATAPGCNCDQGWQAVVGGTVTVNPTTVVDVRFGFNRWVEERTAPSLGTDPSQTVGIQRYSYKETPAINISSYSTFGATNGSTSQTYSNTFTPYGSVTKVIGPHTFKVGALLRKDQVNVFNTGSSFQGSYSFTGAVTDITGSGGKATNALADFLLGSVKTSSYAIPQPLLGRRNFNIGVYIQDDYRITPKLTANIGLRYDYESPMYIATDRYSRFDNRTGVLLVANKNASRTLNIDAAKLNFSPRIGLSFAPNNKMVMRAGFGTFYGQIMSNLGGQVSFPGYDVPVNFNNLGTRVAQPFTLNQGMPLIGVQDLNNPAAALASATPSSPFSPGISYQSINPLSLNQQWNASVQQSIGAGTVIEIGYVGSHAVHLPLYLNDNLPAFNQATAVAYANTTLATQNARQFSSLGSLPGSYNVGSSSYNSLQVTARRRFGSGFSMQSSYTWSHTIDDGSGIFNFSQANGLNAGQYPSDSNIRRTQERSNSAFDVRNNYTLAISYKTRGPWFTRNIEISPIFTGRTGLPLTITQSNQFPGVNSQRPNGNDKMLKVTPYRNGAGLQYFKPTSAADFPLTPSGPVFIGTGAARTQVVATGLGNVGRYSVRAPGEVDLDVSAQRSFPIYKEVAFVFRVDAFNVLNHNSLGNPGTSLGLTTDATHAYFNAPSFGLITSSVSNRFLQIVTRINF</sequence>
<keyword evidence="11" id="KW-1185">Reference proteome</keyword>
<dbReference type="GO" id="GO:0015344">
    <property type="term" value="F:siderophore uptake transmembrane transporter activity"/>
    <property type="evidence" value="ECO:0007669"/>
    <property type="project" value="TreeGrafter"/>
</dbReference>
<keyword evidence="5" id="KW-0472">Membrane</keyword>
<dbReference type="EMBL" id="LT629690">
    <property type="protein sequence ID" value="SDF22847.1"/>
    <property type="molecule type" value="Genomic_DNA"/>
</dbReference>
<keyword evidence="6" id="KW-0998">Cell outer membrane</keyword>
<evidence type="ECO:0000256" key="2">
    <source>
        <dbReference type="ARBA" id="ARBA00022448"/>
    </source>
</evidence>
<reference evidence="10 11" key="1">
    <citation type="submission" date="2016-10" db="EMBL/GenBank/DDBJ databases">
        <authorList>
            <person name="de Groot N.N."/>
        </authorList>
    </citation>
    <scope>NUCLEOTIDE SEQUENCE [LARGE SCALE GENOMIC DNA]</scope>
    <source>
        <strain evidence="10 11">GAS232</strain>
    </source>
</reference>
<dbReference type="SUPFAM" id="SSF56935">
    <property type="entry name" value="Porins"/>
    <property type="match status" value="1"/>
</dbReference>
<dbReference type="Gene3D" id="2.40.170.20">
    <property type="entry name" value="TonB-dependent receptor, beta-barrel domain"/>
    <property type="match status" value="1"/>
</dbReference>
<keyword evidence="4" id="KW-0812">Transmembrane</keyword>
<evidence type="ECO:0000313" key="11">
    <source>
        <dbReference type="Proteomes" id="UP000182427"/>
    </source>
</evidence>
<evidence type="ECO:0000256" key="1">
    <source>
        <dbReference type="ARBA" id="ARBA00004571"/>
    </source>
</evidence>
<dbReference type="SUPFAM" id="SSF49464">
    <property type="entry name" value="Carboxypeptidase regulatory domain-like"/>
    <property type="match status" value="1"/>
</dbReference>
<evidence type="ECO:0000256" key="6">
    <source>
        <dbReference type="ARBA" id="ARBA00023237"/>
    </source>
</evidence>
<protein>
    <submittedName>
        <fullName evidence="10">TonB-dependent Receptor Plug Domain</fullName>
    </submittedName>
</protein>
<feature type="chain" id="PRO_5009241564" evidence="7">
    <location>
        <begin position="23"/>
        <end position="1120"/>
    </location>
</feature>
<name>A0A1G7JD09_9BACT</name>
<organism evidence="10 11">
    <name type="scientific">Terriglobus roseus</name>
    <dbReference type="NCBI Taxonomy" id="392734"/>
    <lineage>
        <taxon>Bacteria</taxon>
        <taxon>Pseudomonadati</taxon>
        <taxon>Acidobacteriota</taxon>
        <taxon>Terriglobia</taxon>
        <taxon>Terriglobales</taxon>
        <taxon>Acidobacteriaceae</taxon>
        <taxon>Terriglobus</taxon>
    </lineage>
</organism>
<dbReference type="InterPro" id="IPR057601">
    <property type="entry name" value="Oar-like_b-barrel"/>
</dbReference>
<dbReference type="Pfam" id="PF07715">
    <property type="entry name" value="Plug"/>
    <property type="match status" value="1"/>
</dbReference>
<evidence type="ECO:0000259" key="8">
    <source>
        <dbReference type="Pfam" id="PF07715"/>
    </source>
</evidence>
<dbReference type="Gene3D" id="2.170.130.10">
    <property type="entry name" value="TonB-dependent receptor, plug domain"/>
    <property type="match status" value="1"/>
</dbReference>
<evidence type="ECO:0000259" key="9">
    <source>
        <dbReference type="Pfam" id="PF25183"/>
    </source>
</evidence>
<dbReference type="Gene3D" id="2.60.40.1120">
    <property type="entry name" value="Carboxypeptidase-like, regulatory domain"/>
    <property type="match status" value="1"/>
</dbReference>
<evidence type="ECO:0000256" key="3">
    <source>
        <dbReference type="ARBA" id="ARBA00022452"/>
    </source>
</evidence>
<feature type="domain" description="TonB-dependent receptor plug" evidence="8">
    <location>
        <begin position="135"/>
        <end position="233"/>
    </location>
</feature>
<feature type="domain" description="TonB-dependent transporter Oar-like beta-barrel" evidence="9">
    <location>
        <begin position="238"/>
        <end position="1113"/>
    </location>
</feature>
<dbReference type="InterPro" id="IPR012910">
    <property type="entry name" value="Plug_dom"/>
</dbReference>
<keyword evidence="2" id="KW-0813">Transport</keyword>
<dbReference type="GO" id="GO:0044718">
    <property type="term" value="P:siderophore transmembrane transport"/>
    <property type="evidence" value="ECO:0007669"/>
    <property type="project" value="TreeGrafter"/>
</dbReference>
<proteinExistence type="predicted"/>
<keyword evidence="10" id="KW-0675">Receptor</keyword>
<dbReference type="Proteomes" id="UP000182427">
    <property type="component" value="Chromosome I"/>
</dbReference>
<evidence type="ECO:0000313" key="10">
    <source>
        <dbReference type="EMBL" id="SDF22847.1"/>
    </source>
</evidence>
<dbReference type="PANTHER" id="PTHR30069:SF46">
    <property type="entry name" value="OAR PROTEIN"/>
    <property type="match status" value="1"/>
</dbReference>
<dbReference type="InterPro" id="IPR036942">
    <property type="entry name" value="Beta-barrel_TonB_sf"/>
</dbReference>
<dbReference type="InterPro" id="IPR037066">
    <property type="entry name" value="Plug_dom_sf"/>
</dbReference>
<comment type="subcellular location">
    <subcellularLocation>
        <location evidence="1">Cell outer membrane</location>
        <topology evidence="1">Multi-pass membrane protein</topology>
    </subcellularLocation>
</comment>
<dbReference type="PANTHER" id="PTHR30069">
    <property type="entry name" value="TONB-DEPENDENT OUTER MEMBRANE RECEPTOR"/>
    <property type="match status" value="1"/>
</dbReference>
<keyword evidence="3" id="KW-1134">Transmembrane beta strand</keyword>
<dbReference type="RefSeq" id="WP_083344812.1">
    <property type="nucleotide sequence ID" value="NZ_LT629690.1"/>
</dbReference>
<dbReference type="Pfam" id="PF25183">
    <property type="entry name" value="OMP_b-brl_4"/>
    <property type="match status" value="1"/>
</dbReference>
<dbReference type="GO" id="GO:0009279">
    <property type="term" value="C:cell outer membrane"/>
    <property type="evidence" value="ECO:0007669"/>
    <property type="project" value="UniProtKB-SubCell"/>
</dbReference>
<keyword evidence="7" id="KW-0732">Signal</keyword>
<evidence type="ECO:0000256" key="7">
    <source>
        <dbReference type="SAM" id="SignalP"/>
    </source>
</evidence>
<dbReference type="Pfam" id="PF13620">
    <property type="entry name" value="CarboxypepD_reg"/>
    <property type="match status" value="1"/>
</dbReference>
<evidence type="ECO:0000256" key="4">
    <source>
        <dbReference type="ARBA" id="ARBA00022692"/>
    </source>
</evidence>
<evidence type="ECO:0000256" key="5">
    <source>
        <dbReference type="ARBA" id="ARBA00023136"/>
    </source>
</evidence>
<dbReference type="AlphaFoldDB" id="A0A1G7JD09"/>
<dbReference type="InterPro" id="IPR008969">
    <property type="entry name" value="CarboxyPept-like_regulatory"/>
</dbReference>